<reference evidence="10 11" key="1">
    <citation type="submission" date="2018-03" db="EMBL/GenBank/DDBJ databases">
        <title>The draft genome of Mesorhizobium soli JCM 19897.</title>
        <authorList>
            <person name="Li L."/>
            <person name="Liu L."/>
            <person name="Liang L."/>
            <person name="Wang T."/>
            <person name="Zhang X."/>
        </authorList>
    </citation>
    <scope>NUCLEOTIDE SEQUENCE [LARGE SCALE GENOMIC DNA]</scope>
    <source>
        <strain evidence="10 11">JCM 19897</strain>
    </source>
</reference>
<comment type="caution">
    <text evidence="10">The sequence shown here is derived from an EMBL/GenBank/DDBJ whole genome shotgun (WGS) entry which is preliminary data.</text>
</comment>
<dbReference type="InterPro" id="IPR025405">
    <property type="entry name" value="DUF4131"/>
</dbReference>
<evidence type="ECO:0000256" key="5">
    <source>
        <dbReference type="ARBA" id="ARBA00023136"/>
    </source>
</evidence>
<feature type="region of interest" description="Disordered" evidence="6">
    <location>
        <begin position="817"/>
        <end position="858"/>
    </location>
</feature>
<feature type="transmembrane region" description="Helical" evidence="7">
    <location>
        <begin position="413"/>
        <end position="429"/>
    </location>
</feature>
<dbReference type="RefSeq" id="WP_106725000.1">
    <property type="nucleotide sequence ID" value="NZ_PXYL01000007.1"/>
</dbReference>
<evidence type="ECO:0000313" key="11">
    <source>
        <dbReference type="Proteomes" id="UP000240653"/>
    </source>
</evidence>
<dbReference type="Pfam" id="PF13567">
    <property type="entry name" value="DUF4131"/>
    <property type="match status" value="1"/>
</dbReference>
<evidence type="ECO:0000256" key="1">
    <source>
        <dbReference type="ARBA" id="ARBA00004651"/>
    </source>
</evidence>
<dbReference type="PANTHER" id="PTHR30619">
    <property type="entry name" value="DNA INTERNALIZATION/COMPETENCE PROTEIN COMEC/REC2"/>
    <property type="match status" value="1"/>
</dbReference>
<keyword evidence="2" id="KW-1003">Cell membrane</keyword>
<dbReference type="InterPro" id="IPR052159">
    <property type="entry name" value="Competence_DNA_uptake"/>
</dbReference>
<evidence type="ECO:0000259" key="9">
    <source>
        <dbReference type="Pfam" id="PF13567"/>
    </source>
</evidence>
<dbReference type="GO" id="GO:0005886">
    <property type="term" value="C:plasma membrane"/>
    <property type="evidence" value="ECO:0007669"/>
    <property type="project" value="UniProtKB-SubCell"/>
</dbReference>
<evidence type="ECO:0000256" key="6">
    <source>
        <dbReference type="SAM" id="MobiDB-lite"/>
    </source>
</evidence>
<evidence type="ECO:0000259" key="8">
    <source>
        <dbReference type="Pfam" id="PF03772"/>
    </source>
</evidence>
<evidence type="ECO:0000256" key="4">
    <source>
        <dbReference type="ARBA" id="ARBA00022989"/>
    </source>
</evidence>
<dbReference type="AlphaFoldDB" id="A0A2P7SBK4"/>
<keyword evidence="5 7" id="KW-0472">Membrane</keyword>
<feature type="transmembrane region" description="Helical" evidence="7">
    <location>
        <begin position="511"/>
        <end position="533"/>
    </location>
</feature>
<feature type="transmembrane region" description="Helical" evidence="7">
    <location>
        <begin position="545"/>
        <end position="564"/>
    </location>
</feature>
<dbReference type="OrthoDB" id="9790149at2"/>
<evidence type="ECO:0000256" key="3">
    <source>
        <dbReference type="ARBA" id="ARBA00022692"/>
    </source>
</evidence>
<feature type="transmembrane region" description="Helical" evidence="7">
    <location>
        <begin position="365"/>
        <end position="383"/>
    </location>
</feature>
<feature type="region of interest" description="Disordered" evidence="6">
    <location>
        <begin position="29"/>
        <end position="50"/>
    </location>
</feature>
<feature type="transmembrane region" description="Helical" evidence="7">
    <location>
        <begin position="584"/>
        <end position="608"/>
    </location>
</feature>
<dbReference type="Proteomes" id="UP000240653">
    <property type="component" value="Unassembled WGS sequence"/>
</dbReference>
<dbReference type="EMBL" id="PXYL01000007">
    <property type="protein sequence ID" value="PSJ59858.1"/>
    <property type="molecule type" value="Genomic_DNA"/>
</dbReference>
<keyword evidence="4 7" id="KW-1133">Transmembrane helix</keyword>
<keyword evidence="11" id="KW-1185">Reference proteome</keyword>
<dbReference type="PANTHER" id="PTHR30619:SF1">
    <property type="entry name" value="RECOMBINATION PROTEIN 2"/>
    <property type="match status" value="1"/>
</dbReference>
<name>A0A2P7SBK4_9HYPH</name>
<accession>A0A2P7SBK4</accession>
<organism evidence="10 11">
    <name type="scientific">Pseudaminobacter soli</name>
    <name type="common">ex Li et al. 2025</name>
    <dbReference type="NCBI Taxonomy" id="1295366"/>
    <lineage>
        <taxon>Bacteria</taxon>
        <taxon>Pseudomonadati</taxon>
        <taxon>Pseudomonadota</taxon>
        <taxon>Alphaproteobacteria</taxon>
        <taxon>Hyphomicrobiales</taxon>
        <taxon>Phyllobacteriaceae</taxon>
        <taxon>Pseudaminobacter</taxon>
    </lineage>
</organism>
<keyword evidence="3 7" id="KW-0812">Transmembrane</keyword>
<evidence type="ECO:0000313" key="10">
    <source>
        <dbReference type="EMBL" id="PSJ59858.1"/>
    </source>
</evidence>
<feature type="transmembrane region" description="Helical" evidence="7">
    <location>
        <begin position="486"/>
        <end position="505"/>
    </location>
</feature>
<evidence type="ECO:0000256" key="7">
    <source>
        <dbReference type="SAM" id="Phobius"/>
    </source>
</evidence>
<evidence type="ECO:0000256" key="2">
    <source>
        <dbReference type="ARBA" id="ARBA00022475"/>
    </source>
</evidence>
<dbReference type="Pfam" id="PF03772">
    <property type="entry name" value="Competence"/>
    <property type="match status" value="1"/>
</dbReference>
<protein>
    <submittedName>
        <fullName evidence="10">Competence protein</fullName>
    </submittedName>
</protein>
<dbReference type="NCBIfam" id="TIGR00360">
    <property type="entry name" value="ComEC_N-term"/>
    <property type="match status" value="1"/>
</dbReference>
<proteinExistence type="predicted"/>
<comment type="subcellular location">
    <subcellularLocation>
        <location evidence="1">Cell membrane</location>
        <topology evidence="1">Multi-pass membrane protein</topology>
    </subcellularLocation>
</comment>
<sequence length="858" mass="91725">MARGTASGGVSERELFASEAENFAPRELQAAPEAYARTSPKPAKPARGARPPAASWLAVVNLLYAKAVRATTTALATELDRGTPFLFVPALLGCGTIIYYGLPEEPGFQPLIGGLVVASVALAFVPTHRQALRLLIMAALFCLLGMFLAKFETWRAGTNMLGSEISTRLTGRVAEIDHMANGRVRLTIDVLTTAKPKLRYAPERVRLSARKIPPGLVVGSEIEGAVRLMPPTGPVRPDSYDFSFRSYFSGIGASGFFMRGPDQVKGDTPLPIGARLFNGVQNLRNTIAERIRGLIGGPEGEIAAALVVGIRARIPDEINEAMRRTGIYHIVAISGLHMALVAGTVMGSLRMIFALFPGFSSRHPVKKYAAIAALAAIVSYLFISGGQVAAQRSCFMLGIMLIALLFDRGALTTRNLAISAFVIVAISPHELIGPSFQMSFAATAALVGGYALWSEYRQKRRRAPPATGRPLAIAIVSKIAGDIGSLMFTSTVAGIATTAFGVYHFQRVSPLSLIANLAVMPSVSFLVMPFAVLGSLAMPLGLDAPFFYVMGKGLTIMITVAKWISDRSPIDGVGLISSHSLALLTIALVIVTMATTWLRALALPFAFAGMVTLTDIRMPDVLISEDGRLVGVPIGDQMLAVNRARPNAFTVENWRRALPTEKIVGPIDSLKPKSGRKSIMILETPAASDPDDIPAEQVASGVPDQADVDATSADGVTGIGFDCHDGLCIAVHASGAIVAHATNIWAARRACDYASLIVIEDATAKNVCSTGPPLILTKRELAQHGSAAVYLSNGETGQVSEVRFALSEPYRPWHAQRQFSRDARGLPPYEQKQRAYPSTKFPRVKKPPTEYSAEPSED</sequence>
<feature type="transmembrane region" description="Helical" evidence="7">
    <location>
        <begin position="327"/>
        <end position="353"/>
    </location>
</feature>
<feature type="transmembrane region" description="Helical" evidence="7">
    <location>
        <begin position="85"/>
        <end position="102"/>
    </location>
</feature>
<feature type="domain" description="ComEC/Rec2-related protein" evidence="8">
    <location>
        <begin position="306"/>
        <end position="598"/>
    </location>
</feature>
<gene>
    <name evidence="10" type="ORF">C7I85_16115</name>
</gene>
<feature type="domain" description="DUF4131" evidence="9">
    <location>
        <begin position="110"/>
        <end position="258"/>
    </location>
</feature>
<dbReference type="InterPro" id="IPR004477">
    <property type="entry name" value="ComEC_N"/>
</dbReference>
<feature type="transmembrane region" description="Helical" evidence="7">
    <location>
        <begin position="132"/>
        <end position="151"/>
    </location>
</feature>